<keyword evidence="3 5" id="KW-0697">Rotamase</keyword>
<dbReference type="InterPro" id="IPR046357">
    <property type="entry name" value="PPIase_dom_sf"/>
</dbReference>
<dbReference type="OrthoDB" id="77911at2759"/>
<dbReference type="PANTHER" id="PTHR10516:SF443">
    <property type="entry name" value="FK506-BINDING PROTEIN 59-RELATED"/>
    <property type="match status" value="1"/>
</dbReference>
<dbReference type="AlphaFoldDB" id="A0A3P8E9E4"/>
<evidence type="ECO:0000256" key="4">
    <source>
        <dbReference type="ARBA" id="ARBA00023235"/>
    </source>
</evidence>
<sequence>MNGFCLGKTYPQKGQTVAVHYTGTLENGKKFDSSRERGGPFTFRIGTDEVISGWNVGISQMSLGERAMLTISPESAYGARGIPGVIPPSAVLMFDVELLEISILYKQ</sequence>
<protein>
    <recommendedName>
        <fullName evidence="2 5">peptidylprolyl isomerase</fullName>
        <ecNumber evidence="2 5">5.2.1.8</ecNumber>
    </recommendedName>
</protein>
<organism evidence="7 8">
    <name type="scientific">Soboliphyme baturini</name>
    <dbReference type="NCBI Taxonomy" id="241478"/>
    <lineage>
        <taxon>Eukaryota</taxon>
        <taxon>Metazoa</taxon>
        <taxon>Ecdysozoa</taxon>
        <taxon>Nematoda</taxon>
        <taxon>Enoplea</taxon>
        <taxon>Dorylaimia</taxon>
        <taxon>Dioctophymatida</taxon>
        <taxon>Dioctophymatoidea</taxon>
        <taxon>Soboliphymatidae</taxon>
        <taxon>Soboliphyme</taxon>
    </lineage>
</organism>
<proteinExistence type="predicted"/>
<dbReference type="EMBL" id="UZAM01008532">
    <property type="protein sequence ID" value="VDP05353.1"/>
    <property type="molecule type" value="Genomic_DNA"/>
</dbReference>
<evidence type="ECO:0000259" key="6">
    <source>
        <dbReference type="PROSITE" id="PS50059"/>
    </source>
</evidence>
<reference evidence="7 8" key="1">
    <citation type="submission" date="2018-11" db="EMBL/GenBank/DDBJ databases">
        <authorList>
            <consortium name="Pathogen Informatics"/>
        </authorList>
    </citation>
    <scope>NUCLEOTIDE SEQUENCE [LARGE SCALE GENOMIC DNA]</scope>
</reference>
<dbReference type="InterPro" id="IPR001179">
    <property type="entry name" value="PPIase_FKBP_dom"/>
</dbReference>
<dbReference type="EC" id="5.2.1.8" evidence="2 5"/>
<gene>
    <name evidence="7" type="ORF">SBAD_LOCUS4767</name>
</gene>
<dbReference type="Proteomes" id="UP000270296">
    <property type="component" value="Unassembled WGS sequence"/>
</dbReference>
<dbReference type="PANTHER" id="PTHR10516">
    <property type="entry name" value="PEPTIDYL-PROLYL CIS-TRANS ISOMERASE"/>
    <property type="match status" value="1"/>
</dbReference>
<dbReference type="InterPro" id="IPR050689">
    <property type="entry name" value="FKBP-type_PPIase"/>
</dbReference>
<accession>A0A3P8E9E4</accession>
<feature type="domain" description="PPIase FKBP-type" evidence="6">
    <location>
        <begin position="14"/>
        <end position="102"/>
    </location>
</feature>
<comment type="catalytic activity">
    <reaction evidence="1 5">
        <text>[protein]-peptidylproline (omega=180) = [protein]-peptidylproline (omega=0)</text>
        <dbReference type="Rhea" id="RHEA:16237"/>
        <dbReference type="Rhea" id="RHEA-COMP:10747"/>
        <dbReference type="Rhea" id="RHEA-COMP:10748"/>
        <dbReference type="ChEBI" id="CHEBI:83833"/>
        <dbReference type="ChEBI" id="CHEBI:83834"/>
        <dbReference type="EC" id="5.2.1.8"/>
    </reaction>
</comment>
<evidence type="ECO:0000256" key="5">
    <source>
        <dbReference type="PROSITE-ProRule" id="PRU00277"/>
    </source>
</evidence>
<dbReference type="GO" id="GO:0005737">
    <property type="term" value="C:cytoplasm"/>
    <property type="evidence" value="ECO:0007669"/>
    <property type="project" value="TreeGrafter"/>
</dbReference>
<name>A0A3P8E9E4_9BILA</name>
<dbReference type="Pfam" id="PF00254">
    <property type="entry name" value="FKBP_C"/>
    <property type="match status" value="1"/>
</dbReference>
<dbReference type="GO" id="GO:0003755">
    <property type="term" value="F:peptidyl-prolyl cis-trans isomerase activity"/>
    <property type="evidence" value="ECO:0007669"/>
    <property type="project" value="UniProtKB-KW"/>
</dbReference>
<evidence type="ECO:0000256" key="2">
    <source>
        <dbReference type="ARBA" id="ARBA00013194"/>
    </source>
</evidence>
<keyword evidence="4 5" id="KW-0413">Isomerase</keyword>
<dbReference type="PROSITE" id="PS50059">
    <property type="entry name" value="FKBP_PPIASE"/>
    <property type="match status" value="1"/>
</dbReference>
<keyword evidence="8" id="KW-1185">Reference proteome</keyword>
<dbReference type="FunFam" id="3.10.50.40:FF:000025">
    <property type="entry name" value="Peptidylprolyl isomerase"/>
    <property type="match status" value="1"/>
</dbReference>
<evidence type="ECO:0000313" key="8">
    <source>
        <dbReference type="Proteomes" id="UP000270296"/>
    </source>
</evidence>
<evidence type="ECO:0000256" key="3">
    <source>
        <dbReference type="ARBA" id="ARBA00023110"/>
    </source>
</evidence>
<dbReference type="SUPFAM" id="SSF54534">
    <property type="entry name" value="FKBP-like"/>
    <property type="match status" value="1"/>
</dbReference>
<evidence type="ECO:0000256" key="1">
    <source>
        <dbReference type="ARBA" id="ARBA00000971"/>
    </source>
</evidence>
<dbReference type="Gene3D" id="3.10.50.40">
    <property type="match status" value="1"/>
</dbReference>
<evidence type="ECO:0000313" key="7">
    <source>
        <dbReference type="EMBL" id="VDP05353.1"/>
    </source>
</evidence>